<evidence type="ECO:0000256" key="1">
    <source>
        <dbReference type="SAM" id="MobiDB-lite"/>
    </source>
</evidence>
<feature type="region of interest" description="Disordered" evidence="1">
    <location>
        <begin position="1"/>
        <end position="28"/>
    </location>
</feature>
<protein>
    <submittedName>
        <fullName evidence="2">Uncharacterized protein</fullName>
    </submittedName>
</protein>
<name>A0A0E0G7M0_ORYNI</name>
<proteinExistence type="predicted"/>
<dbReference type="HOGENOM" id="CLU_3035611_0_0_1"/>
<reference evidence="2" key="2">
    <citation type="submission" date="2018-04" db="EMBL/GenBank/DDBJ databases">
        <title>OnivRS2 (Oryza nivara Reference Sequence Version 2).</title>
        <authorList>
            <person name="Zhang J."/>
            <person name="Kudrna D."/>
            <person name="Lee S."/>
            <person name="Talag J."/>
            <person name="Rajasekar S."/>
            <person name="Welchert J."/>
            <person name="Hsing Y.-I."/>
            <person name="Wing R.A."/>
        </authorList>
    </citation>
    <scope>NUCLEOTIDE SEQUENCE [LARGE SCALE GENOMIC DNA]</scope>
    <source>
        <strain evidence="2">SL10</strain>
    </source>
</reference>
<dbReference type="Gramene" id="ONIVA02G20880.1">
    <property type="protein sequence ID" value="ONIVA02G20880.1"/>
    <property type="gene ID" value="ONIVA02G20880"/>
</dbReference>
<keyword evidence="3" id="KW-1185">Reference proteome</keyword>
<dbReference type="EnsemblPlants" id="ONIVA02G20880.1">
    <property type="protein sequence ID" value="ONIVA02G20880.1"/>
    <property type="gene ID" value="ONIVA02G20880"/>
</dbReference>
<dbReference type="Proteomes" id="UP000006591">
    <property type="component" value="Chromosome 2"/>
</dbReference>
<organism evidence="2">
    <name type="scientific">Oryza nivara</name>
    <name type="common">Indian wild rice</name>
    <name type="synonym">Oryza sativa f. spontanea</name>
    <dbReference type="NCBI Taxonomy" id="4536"/>
    <lineage>
        <taxon>Eukaryota</taxon>
        <taxon>Viridiplantae</taxon>
        <taxon>Streptophyta</taxon>
        <taxon>Embryophyta</taxon>
        <taxon>Tracheophyta</taxon>
        <taxon>Spermatophyta</taxon>
        <taxon>Magnoliopsida</taxon>
        <taxon>Liliopsida</taxon>
        <taxon>Poales</taxon>
        <taxon>Poaceae</taxon>
        <taxon>BOP clade</taxon>
        <taxon>Oryzoideae</taxon>
        <taxon>Oryzeae</taxon>
        <taxon>Oryzinae</taxon>
        <taxon>Oryza</taxon>
    </lineage>
</organism>
<feature type="compositionally biased region" description="Pro residues" evidence="1">
    <location>
        <begin position="1"/>
        <end position="10"/>
    </location>
</feature>
<accession>A0A0E0G7M0</accession>
<dbReference type="AlphaFoldDB" id="A0A0E0G7M0"/>
<evidence type="ECO:0000313" key="2">
    <source>
        <dbReference type="EnsemblPlants" id="ONIVA02G20880.1"/>
    </source>
</evidence>
<reference evidence="2" key="1">
    <citation type="submission" date="2015-04" db="UniProtKB">
        <authorList>
            <consortium name="EnsemblPlants"/>
        </authorList>
    </citation>
    <scope>IDENTIFICATION</scope>
    <source>
        <strain evidence="2">SL10</strain>
    </source>
</reference>
<sequence length="55" mass="5907">MPFPPTPPPSSSFYRCRRPHPQAPSSLSSPITAAVSAAAVVRHILRLRCCCGPHP</sequence>
<evidence type="ECO:0000313" key="3">
    <source>
        <dbReference type="Proteomes" id="UP000006591"/>
    </source>
</evidence>